<feature type="transmembrane region" description="Helical" evidence="1">
    <location>
        <begin position="6"/>
        <end position="32"/>
    </location>
</feature>
<accession>A0A6C0J0K8</accession>
<keyword evidence="1" id="KW-0472">Membrane</keyword>
<dbReference type="EMBL" id="MN740306">
    <property type="protein sequence ID" value="QHT99168.1"/>
    <property type="molecule type" value="Genomic_DNA"/>
</dbReference>
<reference evidence="2" key="1">
    <citation type="journal article" date="2020" name="Nature">
        <title>Giant virus diversity and host interactions through global metagenomics.</title>
        <authorList>
            <person name="Schulz F."/>
            <person name="Roux S."/>
            <person name="Paez-Espino D."/>
            <person name="Jungbluth S."/>
            <person name="Walsh D.A."/>
            <person name="Denef V.J."/>
            <person name="McMahon K.D."/>
            <person name="Konstantinidis K.T."/>
            <person name="Eloe-Fadrosh E.A."/>
            <person name="Kyrpides N.C."/>
            <person name="Woyke T."/>
        </authorList>
    </citation>
    <scope>NUCLEOTIDE SEQUENCE</scope>
    <source>
        <strain evidence="2">GVMAG-M-3300025699-48</strain>
    </source>
</reference>
<dbReference type="AlphaFoldDB" id="A0A6C0J0K8"/>
<keyword evidence="1" id="KW-1133">Transmembrane helix</keyword>
<protein>
    <submittedName>
        <fullName evidence="2">Uncharacterized protein</fullName>
    </submittedName>
</protein>
<evidence type="ECO:0000256" key="1">
    <source>
        <dbReference type="SAM" id="Phobius"/>
    </source>
</evidence>
<name>A0A6C0J0K8_9ZZZZ</name>
<keyword evidence="1" id="KW-0812">Transmembrane</keyword>
<sequence length="53" mass="6067">MEFFGVLLVVSVLVLSTIIVYTIITGFINYFVEDTTLIIDDEIINEILTRNEN</sequence>
<evidence type="ECO:0000313" key="2">
    <source>
        <dbReference type="EMBL" id="QHT99168.1"/>
    </source>
</evidence>
<proteinExistence type="predicted"/>
<organism evidence="2">
    <name type="scientific">viral metagenome</name>
    <dbReference type="NCBI Taxonomy" id="1070528"/>
    <lineage>
        <taxon>unclassified sequences</taxon>
        <taxon>metagenomes</taxon>
        <taxon>organismal metagenomes</taxon>
    </lineage>
</organism>